<dbReference type="KEGG" id="sbae:DSM104329_05161"/>
<accession>A0A9E7C2R9</accession>
<name>A0A9E7C2R9_9ACTN</name>
<dbReference type="Pfam" id="PF05159">
    <property type="entry name" value="Capsule_synth"/>
    <property type="match status" value="1"/>
</dbReference>
<organism evidence="1 2">
    <name type="scientific">Capillimicrobium parvum</name>
    <dbReference type="NCBI Taxonomy" id="2884022"/>
    <lineage>
        <taxon>Bacteria</taxon>
        <taxon>Bacillati</taxon>
        <taxon>Actinomycetota</taxon>
        <taxon>Thermoleophilia</taxon>
        <taxon>Solirubrobacterales</taxon>
        <taxon>Capillimicrobiaceae</taxon>
        <taxon>Capillimicrobium</taxon>
    </lineage>
</organism>
<evidence type="ECO:0000313" key="2">
    <source>
        <dbReference type="Proteomes" id="UP001162834"/>
    </source>
</evidence>
<protein>
    <recommendedName>
        <fullName evidence="3">Capsule biosynthesis protein</fullName>
    </recommendedName>
</protein>
<gene>
    <name evidence="1" type="ORF">DSM104329_05161</name>
</gene>
<dbReference type="GO" id="GO:0000271">
    <property type="term" value="P:polysaccharide biosynthetic process"/>
    <property type="evidence" value="ECO:0007669"/>
    <property type="project" value="InterPro"/>
</dbReference>
<reference evidence="1" key="1">
    <citation type="journal article" date="2022" name="Int. J. Syst. Evol. Microbiol.">
        <title>Pseudomonas aegrilactucae sp. nov. and Pseudomonas morbosilactucae sp. nov., pathogens causing bacterial rot of lettuce in Japan.</title>
        <authorList>
            <person name="Sawada H."/>
            <person name="Fujikawa T."/>
            <person name="Satou M."/>
        </authorList>
    </citation>
    <scope>NUCLEOTIDE SEQUENCE</scope>
    <source>
        <strain evidence="1">0166_1</strain>
    </source>
</reference>
<evidence type="ECO:0000313" key="1">
    <source>
        <dbReference type="EMBL" id="UGS38731.1"/>
    </source>
</evidence>
<proteinExistence type="predicted"/>
<sequence>MRPALQRLRALGDPHRYDGGALEHAVARARLPLDRRWYAKAGALDALRELGTSVAAAAPAATGPRVVVSSLRAWSTHAAYESVIALALQMRGARVALLTCGGGQPICEMGWARRAHPRPCDRCSWFTGELAAGIGLEHVRLADHLPWGADARQAPLTLDAARGRDLSAAWFARSSKPERAPEGVAVVRDFGVSTAGVQAAIEPILDRLRPQILFSLNGLFDAERAIRAAASVRGVRVPTYEMAARDGALVFGQRSDAPDMDTTVVWERIRDRPLTAEQRAAIEHLLADRVRGVGREVYFDAVDADLAIPPGAQVVTAFTNLSWDSSLMHKDVAYPSMFDWLAAMVRSVEGRPDVVLVVRVHPGETRWGTREAAADELRARVGATLPANVRVVGPSDPTDSYALVDRSDLVCVYASTVGLEAATRGVAVAVAGDTHYRGRGFTHDVSRHDELAALLAAPPGRLDPATVDLAHRYAFTFFFRTMIPFGLVATDGPQVTRVPARAEQLAPGADPYLDLLCDRILDGEELIVPDALALA</sequence>
<keyword evidence="2" id="KW-1185">Reference proteome</keyword>
<dbReference type="SUPFAM" id="SSF53756">
    <property type="entry name" value="UDP-Glycosyltransferase/glycogen phosphorylase"/>
    <property type="match status" value="1"/>
</dbReference>
<dbReference type="Proteomes" id="UP001162834">
    <property type="component" value="Chromosome"/>
</dbReference>
<evidence type="ECO:0008006" key="3">
    <source>
        <dbReference type="Google" id="ProtNLM"/>
    </source>
</evidence>
<dbReference type="InterPro" id="IPR007833">
    <property type="entry name" value="Capsule_polysaccharide_synth"/>
</dbReference>
<dbReference type="EMBL" id="CP087164">
    <property type="protein sequence ID" value="UGS38731.1"/>
    <property type="molecule type" value="Genomic_DNA"/>
</dbReference>
<dbReference type="GO" id="GO:0015774">
    <property type="term" value="P:polysaccharide transport"/>
    <property type="evidence" value="ECO:0007669"/>
    <property type="project" value="InterPro"/>
</dbReference>
<dbReference type="RefSeq" id="WP_259312747.1">
    <property type="nucleotide sequence ID" value="NZ_CP087164.1"/>
</dbReference>
<dbReference type="AlphaFoldDB" id="A0A9E7C2R9"/>